<dbReference type="InParanoid" id="V4S5S9"/>
<keyword evidence="3 6" id="KW-0813">Transport</keyword>
<dbReference type="GO" id="GO:0006869">
    <property type="term" value="P:lipid transport"/>
    <property type="evidence" value="ECO:0007669"/>
    <property type="project" value="InterPro"/>
</dbReference>
<feature type="transmembrane region" description="Helical" evidence="7">
    <location>
        <begin position="121"/>
        <end position="145"/>
    </location>
</feature>
<feature type="chain" id="PRO_5004727124" description="Non-specific lipid-transfer protein" evidence="8">
    <location>
        <begin position="23"/>
        <end position="164"/>
    </location>
</feature>
<dbReference type="CDD" id="cd01960">
    <property type="entry name" value="nsLTP1"/>
    <property type="match status" value="1"/>
</dbReference>
<dbReference type="SMART" id="SM00499">
    <property type="entry name" value="AAI"/>
    <property type="match status" value="1"/>
</dbReference>
<dbReference type="SUPFAM" id="SSF47699">
    <property type="entry name" value="Bifunctional inhibitor/lipid-transfer protein/seed storage 2S albumin"/>
    <property type="match status" value="1"/>
</dbReference>
<dbReference type="eggNOG" id="ENOG502S4CI">
    <property type="taxonomic scope" value="Eukaryota"/>
</dbReference>
<evidence type="ECO:0000256" key="4">
    <source>
        <dbReference type="ARBA" id="ARBA00023121"/>
    </source>
</evidence>
<dbReference type="Gramene" id="ESR42808">
    <property type="protein sequence ID" value="ESR42808"/>
    <property type="gene ID" value="CICLE_v10012953mg"/>
</dbReference>
<gene>
    <name evidence="10" type="ORF">CICLE_v10012953mg</name>
</gene>
<dbReference type="FunFam" id="1.10.110.10:FF:000002">
    <property type="entry name" value="Non-specific lipid-transfer protein"/>
    <property type="match status" value="1"/>
</dbReference>
<dbReference type="OMA" id="MASIKCA"/>
<dbReference type="Pfam" id="PF00234">
    <property type="entry name" value="Tryp_alpha_amyl"/>
    <property type="match status" value="1"/>
</dbReference>
<dbReference type="InterPro" id="IPR036312">
    <property type="entry name" value="Bifun_inhib/LTP/seed_sf"/>
</dbReference>
<protein>
    <recommendedName>
        <fullName evidence="6">Non-specific lipid-transfer protein</fullName>
    </recommendedName>
</protein>
<dbReference type="Gene3D" id="1.10.110.10">
    <property type="entry name" value="Plant lipid-transfer and hydrophobic proteins"/>
    <property type="match status" value="1"/>
</dbReference>
<dbReference type="PRINTS" id="PR00382">
    <property type="entry name" value="LIPIDTRNSFER"/>
</dbReference>
<reference evidence="10 11" key="1">
    <citation type="submission" date="2013-10" db="EMBL/GenBank/DDBJ databases">
        <authorList>
            <consortium name="International Citrus Genome Consortium"/>
            <person name="Jenkins J."/>
            <person name="Schmutz J."/>
            <person name="Prochnik S."/>
            <person name="Rokhsar D."/>
            <person name="Gmitter F."/>
            <person name="Ollitrault P."/>
            <person name="Machado M."/>
            <person name="Talon M."/>
            <person name="Wincker P."/>
            <person name="Jaillon O."/>
            <person name="Morgante M."/>
        </authorList>
    </citation>
    <scope>NUCLEOTIDE SEQUENCE</scope>
    <source>
        <strain evidence="11">cv. Clemenules</strain>
    </source>
</reference>
<dbReference type="InterPro" id="IPR000528">
    <property type="entry name" value="Plant_nsLTP"/>
</dbReference>
<evidence type="ECO:0000256" key="2">
    <source>
        <dbReference type="ARBA" id="ARBA00009748"/>
    </source>
</evidence>
<comment type="similarity">
    <text evidence="2 6">Belongs to the plant LTP family.</text>
</comment>
<keyword evidence="8" id="KW-0732">Signal</keyword>
<evidence type="ECO:0000259" key="9">
    <source>
        <dbReference type="SMART" id="SM00499"/>
    </source>
</evidence>
<evidence type="ECO:0000256" key="5">
    <source>
        <dbReference type="ARBA" id="ARBA00023157"/>
    </source>
</evidence>
<keyword evidence="4 6" id="KW-0446">Lipid-binding</keyword>
<keyword evidence="7" id="KW-0812">Transmembrane</keyword>
<accession>V4S5S9</accession>
<evidence type="ECO:0000256" key="6">
    <source>
        <dbReference type="RuleBase" id="RU000628"/>
    </source>
</evidence>
<evidence type="ECO:0000313" key="11">
    <source>
        <dbReference type="Proteomes" id="UP000030687"/>
    </source>
</evidence>
<evidence type="ECO:0000313" key="10">
    <source>
        <dbReference type="EMBL" id="ESR42808.1"/>
    </source>
</evidence>
<evidence type="ECO:0000256" key="7">
    <source>
        <dbReference type="SAM" id="Phobius"/>
    </source>
</evidence>
<keyword evidence="11" id="KW-1185">Reference proteome</keyword>
<dbReference type="AlphaFoldDB" id="V4S5S9"/>
<organism evidence="10 11">
    <name type="scientific">Citrus clementina</name>
    <name type="common">Clementine</name>
    <name type="synonym">Citrus deliciosa x Citrus sinensis</name>
    <dbReference type="NCBI Taxonomy" id="85681"/>
    <lineage>
        <taxon>Eukaryota</taxon>
        <taxon>Viridiplantae</taxon>
        <taxon>Streptophyta</taxon>
        <taxon>Embryophyta</taxon>
        <taxon>Tracheophyta</taxon>
        <taxon>Spermatophyta</taxon>
        <taxon>Magnoliopsida</taxon>
        <taxon>eudicotyledons</taxon>
        <taxon>Gunneridae</taxon>
        <taxon>Pentapetalae</taxon>
        <taxon>rosids</taxon>
        <taxon>malvids</taxon>
        <taxon>Sapindales</taxon>
        <taxon>Rutaceae</taxon>
        <taxon>Aurantioideae</taxon>
        <taxon>Citrus</taxon>
    </lineage>
</organism>
<dbReference type="InterPro" id="IPR016140">
    <property type="entry name" value="Bifunc_inhib/LTP/seed_store"/>
</dbReference>
<proteinExistence type="inferred from homology"/>
<evidence type="ECO:0000256" key="3">
    <source>
        <dbReference type="ARBA" id="ARBA00022448"/>
    </source>
</evidence>
<keyword evidence="7" id="KW-1133">Transmembrane helix</keyword>
<dbReference type="FunCoup" id="V4S5S9">
    <property type="interactions" value="49"/>
</dbReference>
<dbReference type="GO" id="GO:0008289">
    <property type="term" value="F:lipid binding"/>
    <property type="evidence" value="ECO:0007669"/>
    <property type="project" value="UniProtKB-KW"/>
</dbReference>
<keyword evidence="7" id="KW-0472">Membrane</keyword>
<dbReference type="Proteomes" id="UP000030687">
    <property type="component" value="Unassembled WGS sequence"/>
</dbReference>
<evidence type="ECO:0000256" key="1">
    <source>
        <dbReference type="ARBA" id="ARBA00003211"/>
    </source>
</evidence>
<dbReference type="STRING" id="85681.V4S5S9"/>
<dbReference type="EMBL" id="KI536861">
    <property type="protein sequence ID" value="ESR42808.1"/>
    <property type="molecule type" value="Genomic_DNA"/>
</dbReference>
<comment type="function">
    <text evidence="1 6">Plant non-specific lipid-transfer proteins transfer phospholipids as well as galactolipids across membranes. May play a role in wax or cutin deposition in the cell walls of expanding epidermal cells and certain secretory tissues.</text>
</comment>
<feature type="domain" description="Bifunctional inhibitor/plant lipid transfer protein/seed storage helical" evidence="9">
    <location>
        <begin position="27"/>
        <end position="111"/>
    </location>
</feature>
<keyword evidence="5" id="KW-1015">Disulfide bond</keyword>
<feature type="signal peptide" evidence="8">
    <location>
        <begin position="1"/>
        <end position="22"/>
    </location>
</feature>
<dbReference type="PANTHER" id="PTHR33076">
    <property type="entry name" value="NON-SPECIFIC LIPID-TRANSFER PROTEIN 2-RELATED"/>
    <property type="match status" value="1"/>
</dbReference>
<name>V4S5S9_CITCL</name>
<sequence length="164" mass="17467">MAALKLVSALVLCMLVTGPLSAQAITCGQVTGSLAPCIVYLRSGGPIPVPCCNGVRSLNAAARTTPDRQTACNCLKQAAGSIPNLNPNNAVGLPRACGVSIPYKISISTDCSKYICLQLQLNLHIIIIFLFQFSIFFYSLLFYCVSGSGEQESGLLIFIFKLTE</sequence>
<evidence type="ECO:0000256" key="8">
    <source>
        <dbReference type="SAM" id="SignalP"/>
    </source>
</evidence>